<dbReference type="InterPro" id="IPR027417">
    <property type="entry name" value="P-loop_NTPase"/>
</dbReference>
<gene>
    <name evidence="1" type="ORF">BKA15_000199</name>
</gene>
<evidence type="ECO:0000313" key="1">
    <source>
        <dbReference type="EMBL" id="NYE68870.1"/>
    </source>
</evidence>
<name>A0A7Y9I261_9ACTN</name>
<evidence type="ECO:0008006" key="3">
    <source>
        <dbReference type="Google" id="ProtNLM"/>
    </source>
</evidence>
<reference evidence="1 2" key="1">
    <citation type="submission" date="2020-07" db="EMBL/GenBank/DDBJ databases">
        <title>Sequencing the genomes of 1000 actinobacteria strains.</title>
        <authorList>
            <person name="Klenk H.-P."/>
        </authorList>
    </citation>
    <scope>NUCLEOTIDE SEQUENCE [LARGE SCALE GENOMIC DNA]</scope>
    <source>
        <strain evidence="1 2">DSM 22083</strain>
    </source>
</reference>
<protein>
    <recommendedName>
        <fullName evidence="3">Phage terminase-like protein, large subunit, contains N-terminal HTH domain</fullName>
    </recommendedName>
</protein>
<organism evidence="1 2">
    <name type="scientific">Microlunatus parietis</name>
    <dbReference type="NCBI Taxonomy" id="682979"/>
    <lineage>
        <taxon>Bacteria</taxon>
        <taxon>Bacillati</taxon>
        <taxon>Actinomycetota</taxon>
        <taxon>Actinomycetes</taxon>
        <taxon>Propionibacteriales</taxon>
        <taxon>Propionibacteriaceae</taxon>
        <taxon>Microlunatus</taxon>
    </lineage>
</organism>
<dbReference type="AlphaFoldDB" id="A0A7Y9I261"/>
<comment type="caution">
    <text evidence="1">The sequence shown here is derived from an EMBL/GenBank/DDBJ whole genome shotgun (WGS) entry which is preliminary data.</text>
</comment>
<dbReference type="EMBL" id="JACCBU010000001">
    <property type="protein sequence ID" value="NYE68870.1"/>
    <property type="molecule type" value="Genomic_DNA"/>
</dbReference>
<accession>A0A7Y9I261</accession>
<keyword evidence="2" id="KW-1185">Reference proteome</keyword>
<dbReference type="Gene3D" id="3.40.50.300">
    <property type="entry name" value="P-loop containing nucleotide triphosphate hydrolases"/>
    <property type="match status" value="1"/>
</dbReference>
<dbReference type="Proteomes" id="UP000569914">
    <property type="component" value="Unassembled WGS sequence"/>
</dbReference>
<evidence type="ECO:0000313" key="2">
    <source>
        <dbReference type="Proteomes" id="UP000569914"/>
    </source>
</evidence>
<proteinExistence type="predicted"/>
<sequence length="464" mass="51009">MARIAKQLGKPLFPWQRYVVDVALEVDPATGELAYDEVIVLVPRRSGKTVLIEPVTTHRCGRRGETRQAWITAQKRDNAVKRWRDTSEVIVRAIGEPTVRRTISNMGEALRWPATGSKFVPFAPDEDSMHGEDPDLVWVDELWSFSLAQKQAIQKGYRPAWSVKAGQEWKLSAAGTARSEWLKADRMRGRAAVESQGHARIAFFEWCVPEVVDGGPVAELEDDRLISVILDNHPRRDHGVRPGFLFEELADLGRAAVLRAYGGLDEDDTADESVIPADVLAARFTVDRIPERVRVAFGLQVDEQRREASISAAWRDAGGRALTQVLDSRPGSSWAAARAAELVASNDGANSVGAVTVLNAGPARNVADELDRAGVPVLRVSQTDYGAGCAVVEDQLTDGRLTHDNDPRLLDAFRVAAWRRMGGSRVWAPTAGVPITVLDAHTLAVWGFDHMPDPEPAPAPFRIY</sequence>